<proteinExistence type="predicted"/>
<dbReference type="Proteomes" id="UP001242811">
    <property type="component" value="Unassembled WGS sequence"/>
</dbReference>
<keyword evidence="3" id="KW-1185">Reference proteome</keyword>
<evidence type="ECO:0000313" key="3">
    <source>
        <dbReference type="Proteomes" id="UP001242811"/>
    </source>
</evidence>
<feature type="domain" description="Winged helix-turn helix" evidence="1">
    <location>
        <begin position="16"/>
        <end position="67"/>
    </location>
</feature>
<dbReference type="Pfam" id="PF13592">
    <property type="entry name" value="HTH_33"/>
    <property type="match status" value="1"/>
</dbReference>
<protein>
    <recommendedName>
        <fullName evidence="1">Winged helix-turn helix domain-containing protein</fullName>
    </recommendedName>
</protein>
<comment type="caution">
    <text evidence="2">The sequence shown here is derived from an EMBL/GenBank/DDBJ whole genome shotgun (WGS) entry which is preliminary data.</text>
</comment>
<gene>
    <name evidence="2" type="ORF">QOZ95_005380</name>
</gene>
<sequence>MLEQQQPADVGFDARYTWTLPLVAEWIKREFGITMSVRGISAMLKRMNFSFTKATYTLAKADEEAQALIIPGVPIHPEQYISHLIREVVHHCINTSSPNLSAI</sequence>
<reference evidence="2 3" key="1">
    <citation type="submission" date="2023-07" db="EMBL/GenBank/DDBJ databases">
        <title>Genomic Encyclopedia of Type Strains, Phase IV (KMG-IV): sequencing the most valuable type-strain genomes for metagenomic binning, comparative biology and taxonomic classification.</title>
        <authorList>
            <person name="Goeker M."/>
        </authorList>
    </citation>
    <scope>NUCLEOTIDE SEQUENCE [LARGE SCALE GENOMIC DNA]</scope>
    <source>
        <strain evidence="2 3">DSM 14914</strain>
    </source>
</reference>
<dbReference type="InterPro" id="IPR025959">
    <property type="entry name" value="Winged_HTH_dom"/>
</dbReference>
<evidence type="ECO:0000259" key="1">
    <source>
        <dbReference type="Pfam" id="PF13592"/>
    </source>
</evidence>
<evidence type="ECO:0000313" key="2">
    <source>
        <dbReference type="EMBL" id="MDQ0497172.1"/>
    </source>
</evidence>
<accession>A0ABU0L7A0</accession>
<name>A0ABU0L7A0_9BACL</name>
<dbReference type="EMBL" id="JAUSWA010000058">
    <property type="protein sequence ID" value="MDQ0497172.1"/>
    <property type="molecule type" value="Genomic_DNA"/>
</dbReference>
<organism evidence="2 3">
    <name type="scientific">Paenibacillus brasilensis</name>
    <dbReference type="NCBI Taxonomy" id="128574"/>
    <lineage>
        <taxon>Bacteria</taxon>
        <taxon>Bacillati</taxon>
        <taxon>Bacillota</taxon>
        <taxon>Bacilli</taxon>
        <taxon>Bacillales</taxon>
        <taxon>Paenibacillaceae</taxon>
        <taxon>Paenibacillus</taxon>
    </lineage>
</organism>